<protein>
    <submittedName>
        <fullName evidence="1">Uncharacterized protein</fullName>
    </submittedName>
</protein>
<evidence type="ECO:0000313" key="2">
    <source>
        <dbReference type="Proteomes" id="UP000499080"/>
    </source>
</evidence>
<comment type="caution">
    <text evidence="1">The sequence shown here is derived from an EMBL/GenBank/DDBJ whole genome shotgun (WGS) entry which is preliminary data.</text>
</comment>
<evidence type="ECO:0000313" key="1">
    <source>
        <dbReference type="EMBL" id="GBM34533.1"/>
    </source>
</evidence>
<keyword evidence="2" id="KW-1185">Reference proteome</keyword>
<name>A0A4Y2EZ64_ARAVE</name>
<dbReference type="EMBL" id="BGPR01094385">
    <property type="protein sequence ID" value="GBM34533.1"/>
    <property type="molecule type" value="Genomic_DNA"/>
</dbReference>
<dbReference type="AlphaFoldDB" id="A0A4Y2EZ64"/>
<sequence length="47" mass="5048">MASAGPRDSACLLRERSGRGYLDSGLRHSSYCSDCPSDEPDSFAPVQ</sequence>
<feature type="non-terminal residue" evidence="1">
    <location>
        <position position="47"/>
    </location>
</feature>
<gene>
    <name evidence="1" type="ORF">AVEN_269795_1</name>
</gene>
<reference evidence="1 2" key="1">
    <citation type="journal article" date="2019" name="Sci. Rep.">
        <title>Orb-weaving spider Araneus ventricosus genome elucidates the spidroin gene catalogue.</title>
        <authorList>
            <person name="Kono N."/>
            <person name="Nakamura H."/>
            <person name="Ohtoshi R."/>
            <person name="Moran D.A.P."/>
            <person name="Shinohara A."/>
            <person name="Yoshida Y."/>
            <person name="Fujiwara M."/>
            <person name="Mori M."/>
            <person name="Tomita M."/>
            <person name="Arakawa K."/>
        </authorList>
    </citation>
    <scope>NUCLEOTIDE SEQUENCE [LARGE SCALE GENOMIC DNA]</scope>
</reference>
<organism evidence="1 2">
    <name type="scientific">Araneus ventricosus</name>
    <name type="common">Orbweaver spider</name>
    <name type="synonym">Epeira ventricosa</name>
    <dbReference type="NCBI Taxonomy" id="182803"/>
    <lineage>
        <taxon>Eukaryota</taxon>
        <taxon>Metazoa</taxon>
        <taxon>Ecdysozoa</taxon>
        <taxon>Arthropoda</taxon>
        <taxon>Chelicerata</taxon>
        <taxon>Arachnida</taxon>
        <taxon>Araneae</taxon>
        <taxon>Araneomorphae</taxon>
        <taxon>Entelegynae</taxon>
        <taxon>Araneoidea</taxon>
        <taxon>Araneidae</taxon>
        <taxon>Araneus</taxon>
    </lineage>
</organism>
<accession>A0A4Y2EZ64</accession>
<dbReference type="Proteomes" id="UP000499080">
    <property type="component" value="Unassembled WGS sequence"/>
</dbReference>
<proteinExistence type="predicted"/>